<dbReference type="GO" id="GO:0004553">
    <property type="term" value="F:hydrolase activity, hydrolyzing O-glycosyl compounds"/>
    <property type="evidence" value="ECO:0007669"/>
    <property type="project" value="InterPro"/>
</dbReference>
<dbReference type="Pfam" id="PF01055">
    <property type="entry name" value="Glyco_hydro_31_2nd"/>
    <property type="match status" value="1"/>
</dbReference>
<evidence type="ECO:0000259" key="4">
    <source>
        <dbReference type="Pfam" id="PF13802"/>
    </source>
</evidence>
<feature type="domain" description="Glycosyl hydrolase family 31 C-terminal" evidence="6">
    <location>
        <begin position="418"/>
        <end position="507"/>
    </location>
</feature>
<dbReference type="InterPro" id="IPR017853">
    <property type="entry name" value="GH"/>
</dbReference>
<dbReference type="InterPro" id="IPR048395">
    <property type="entry name" value="Glyco_hydro_31_C"/>
</dbReference>
<keyword evidence="8" id="KW-1185">Reference proteome</keyword>
<dbReference type="SUPFAM" id="SSF51445">
    <property type="entry name" value="(Trans)glycosidases"/>
    <property type="match status" value="1"/>
</dbReference>
<proteinExistence type="inferred from homology"/>
<dbReference type="SUPFAM" id="SSF74650">
    <property type="entry name" value="Galactose mutarotase-like"/>
    <property type="match status" value="1"/>
</dbReference>
<dbReference type="GO" id="GO:0005975">
    <property type="term" value="P:carbohydrate metabolic process"/>
    <property type="evidence" value="ECO:0007669"/>
    <property type="project" value="InterPro"/>
</dbReference>
<dbReference type="Gene3D" id="2.60.40.1760">
    <property type="entry name" value="glycosyl hydrolase (family 31)"/>
    <property type="match status" value="1"/>
</dbReference>
<dbReference type="Pfam" id="PF17137">
    <property type="entry name" value="DUF5110"/>
    <property type="match status" value="1"/>
</dbReference>
<dbReference type="InterPro" id="IPR033403">
    <property type="entry name" value="DUF5110"/>
</dbReference>
<evidence type="ECO:0000259" key="5">
    <source>
        <dbReference type="Pfam" id="PF17137"/>
    </source>
</evidence>
<dbReference type="Gene3D" id="2.60.40.1180">
    <property type="entry name" value="Golgi alpha-mannosidase II"/>
    <property type="match status" value="2"/>
</dbReference>
<feature type="domain" description="Glycoside hydrolase family 31 N-terminal" evidence="4">
    <location>
        <begin position="4"/>
        <end position="107"/>
    </location>
</feature>
<reference evidence="7 8" key="1">
    <citation type="submission" date="2020-08" db="EMBL/GenBank/DDBJ databases">
        <title>Genomic Encyclopedia of Type Strains, Phase IV (KMG-IV): sequencing the most valuable type-strain genomes for metagenomic binning, comparative biology and taxonomic classification.</title>
        <authorList>
            <person name="Goeker M."/>
        </authorList>
    </citation>
    <scope>NUCLEOTIDE SEQUENCE [LARGE SCALE GENOMIC DNA]</scope>
    <source>
        <strain evidence="7 8">DSM 27471</strain>
    </source>
</reference>
<dbReference type="InterPro" id="IPR013780">
    <property type="entry name" value="Glyco_hydro_b"/>
</dbReference>
<sequence>MHTPDLSLRAYKHPLRFALYKADNRTLVWEETRGITYGKQTIQYLRRGKEEQFYGGGMQNGRFSHRGDTIKLTIDYNWEDSGNPNPATFYMSTRGYGAVRNTYAPGYYSFQDTVKLVHNESRFDCYYFVNPTLKGLLNDYTDLTGKPFMVPEWGLGMGDSNCYNRGAKSGKTNGSTSTGYDGLTPSVIHLIADKYIQEDMPRGWIIPNDGYGCGYTHLDSVVRSLKERGFYTGLWTENGVAKIAREVGKDGSRLCKLDVAWVGPGFHFAMNAARTAYAGIEDNSNARGFVWMVCGWTGAQRYSVLWTGDNTGSWNYIRWQIPTVIGSGLSAQNYATGDVDGIFGGSDSTYTRDLEWKCFTPVFMAMSGWAYNNKNGIKDKQPWLFGEPFTGINRKYLQIKERLTPYMYTLCHEASQTGVPAVRALVLEYPHDTVTWGKTVQYEYLLGKALLVAPVYEPKSYRDSIYLPAGEWIDYWSGTAYKGDTMLMHYPAPLDKLPLFVRGGSIIPMYQPMMYNWERPIDTLTLAIYPQGHTSYTMYEDDGVTRAYQQGAYAFTRFEVSVSKVNPRQISIQLHAARGDYQGREKQRVYLLEIHTACKPRTIHMNGVLLKRQKDDKTFMQATSGWYDDPDTQGGILHVKTAKLSTDHTTIVEIR</sequence>
<comment type="similarity">
    <text evidence="1 2">Belongs to the glycosyl hydrolase 31 family.</text>
</comment>
<dbReference type="InterPro" id="IPR051816">
    <property type="entry name" value="Glycosyl_Hydrolase_31"/>
</dbReference>
<dbReference type="Pfam" id="PF13802">
    <property type="entry name" value="Gal_mutarotas_2"/>
    <property type="match status" value="1"/>
</dbReference>
<evidence type="ECO:0000313" key="7">
    <source>
        <dbReference type="EMBL" id="MBB3188713.1"/>
    </source>
</evidence>
<dbReference type="GO" id="GO:0030246">
    <property type="term" value="F:carbohydrate binding"/>
    <property type="evidence" value="ECO:0007669"/>
    <property type="project" value="InterPro"/>
</dbReference>
<dbReference type="InterPro" id="IPR025887">
    <property type="entry name" value="Glyco_hydro_31_N_dom"/>
</dbReference>
<feature type="domain" description="Glycoside hydrolase family 31 TIM barrel" evidence="3">
    <location>
        <begin position="268"/>
        <end position="410"/>
    </location>
</feature>
<dbReference type="Pfam" id="PF21365">
    <property type="entry name" value="Glyco_hydro_31_3rd"/>
    <property type="match status" value="1"/>
</dbReference>
<name>A0A7W5DV18_9PORP</name>
<protein>
    <submittedName>
        <fullName evidence="7">Alpha-glucosidase (Family GH31 glycosyl hydrolase)</fullName>
    </submittedName>
</protein>
<keyword evidence="2 7" id="KW-0378">Hydrolase</keyword>
<evidence type="ECO:0000259" key="3">
    <source>
        <dbReference type="Pfam" id="PF01055"/>
    </source>
</evidence>
<dbReference type="Gene3D" id="3.20.20.80">
    <property type="entry name" value="Glycosidases"/>
    <property type="match status" value="1"/>
</dbReference>
<dbReference type="CDD" id="cd14752">
    <property type="entry name" value="GH31_N"/>
    <property type="match status" value="1"/>
</dbReference>
<organism evidence="7 8">
    <name type="scientific">Microbacter margulisiae</name>
    <dbReference type="NCBI Taxonomy" id="1350067"/>
    <lineage>
        <taxon>Bacteria</taxon>
        <taxon>Pseudomonadati</taxon>
        <taxon>Bacteroidota</taxon>
        <taxon>Bacteroidia</taxon>
        <taxon>Bacteroidales</taxon>
        <taxon>Porphyromonadaceae</taxon>
        <taxon>Microbacter</taxon>
    </lineage>
</organism>
<keyword evidence="2" id="KW-0326">Glycosidase</keyword>
<dbReference type="InterPro" id="IPR011013">
    <property type="entry name" value="Gal_mutarotase_sf_dom"/>
</dbReference>
<dbReference type="SUPFAM" id="SSF51011">
    <property type="entry name" value="Glycosyl hydrolase domain"/>
    <property type="match status" value="1"/>
</dbReference>
<dbReference type="EMBL" id="JACHYB010000002">
    <property type="protein sequence ID" value="MBB3188713.1"/>
    <property type="molecule type" value="Genomic_DNA"/>
</dbReference>
<feature type="domain" description="DUF5110" evidence="5">
    <location>
        <begin position="523"/>
        <end position="596"/>
    </location>
</feature>
<evidence type="ECO:0000256" key="2">
    <source>
        <dbReference type="RuleBase" id="RU361185"/>
    </source>
</evidence>
<accession>A0A7W5DV18</accession>
<dbReference type="PANTHER" id="PTHR43863">
    <property type="entry name" value="HYDROLASE, PUTATIVE (AFU_ORTHOLOGUE AFUA_1G03140)-RELATED"/>
    <property type="match status" value="1"/>
</dbReference>
<dbReference type="InterPro" id="IPR000322">
    <property type="entry name" value="Glyco_hydro_31_TIM"/>
</dbReference>
<dbReference type="AlphaFoldDB" id="A0A7W5DV18"/>
<comment type="caution">
    <text evidence="7">The sequence shown here is derived from an EMBL/GenBank/DDBJ whole genome shotgun (WGS) entry which is preliminary data.</text>
</comment>
<evidence type="ECO:0000259" key="6">
    <source>
        <dbReference type="Pfam" id="PF21365"/>
    </source>
</evidence>
<evidence type="ECO:0000313" key="8">
    <source>
        <dbReference type="Proteomes" id="UP000544222"/>
    </source>
</evidence>
<evidence type="ECO:0000256" key="1">
    <source>
        <dbReference type="ARBA" id="ARBA00007806"/>
    </source>
</evidence>
<gene>
    <name evidence="7" type="ORF">FHX64_002911</name>
</gene>
<dbReference type="Proteomes" id="UP000544222">
    <property type="component" value="Unassembled WGS sequence"/>
</dbReference>
<dbReference type="PANTHER" id="PTHR43863:SF2">
    <property type="entry name" value="MALTASE-GLUCOAMYLASE"/>
    <property type="match status" value="1"/>
</dbReference>